<dbReference type="InterPro" id="IPR018204">
    <property type="entry name" value="Trp_synthase_alpha_AS"/>
</dbReference>
<dbReference type="InterPro" id="IPR013785">
    <property type="entry name" value="Aldolase_TIM"/>
</dbReference>
<proteinExistence type="inferred from homology"/>
<dbReference type="Pfam" id="PF00290">
    <property type="entry name" value="Trp_syntA"/>
    <property type="match status" value="1"/>
</dbReference>
<protein>
    <recommendedName>
        <fullName evidence="9">Tryptophan synthase alpha chain</fullName>
        <ecNumber evidence="9">4.2.1.20</ecNumber>
    </recommendedName>
</protein>
<dbReference type="RefSeq" id="YP_009297791.1">
    <property type="nucleotide sequence ID" value="NC_031178.1"/>
</dbReference>
<organism evidence="11">
    <name type="scientific">Kumanoa americana</name>
    <dbReference type="NCBI Taxonomy" id="1196377"/>
    <lineage>
        <taxon>Eukaryota</taxon>
        <taxon>Rhodophyta</taxon>
        <taxon>Florideophyceae</taxon>
        <taxon>Nemaliophycidae</taxon>
        <taxon>Batrachospermales</taxon>
        <taxon>Batrachospermaceae</taxon>
        <taxon>Kumanoa</taxon>
    </lineage>
</organism>
<comment type="pathway">
    <text evidence="2 9">Amino-acid biosynthesis; L-tryptophan biosynthesis; L-tryptophan from chorismate: step 5/5.</text>
</comment>
<dbReference type="HAMAP" id="MF_00131">
    <property type="entry name" value="Trp_synth_alpha"/>
    <property type="match status" value="1"/>
</dbReference>
<dbReference type="PROSITE" id="PS00167">
    <property type="entry name" value="TRP_SYNTHASE_ALPHA"/>
    <property type="match status" value="1"/>
</dbReference>
<keyword evidence="6 9" id="KW-0057">Aromatic amino acid biosynthesis</keyword>
<evidence type="ECO:0000256" key="7">
    <source>
        <dbReference type="ARBA" id="ARBA00023239"/>
    </source>
</evidence>
<keyword evidence="11" id="KW-0934">Plastid</keyword>
<comment type="subunit">
    <text evidence="3 9">Tetramer of two alpha and two beta chains.</text>
</comment>
<accession>A0A1C9CGN3</accession>
<keyword evidence="5 9" id="KW-0822">Tryptophan biosynthesis</keyword>
<comment type="similarity">
    <text evidence="9 10">Belongs to the TrpA family.</text>
</comment>
<dbReference type="AlphaFoldDB" id="A0A1C9CGN3"/>
<feature type="active site" description="Proton acceptor" evidence="9">
    <location>
        <position position="47"/>
    </location>
</feature>
<comment type="catalytic activity">
    <reaction evidence="8 9">
        <text>(1S,2R)-1-C-(indol-3-yl)glycerol 3-phosphate + L-serine = D-glyceraldehyde 3-phosphate + L-tryptophan + H2O</text>
        <dbReference type="Rhea" id="RHEA:10532"/>
        <dbReference type="ChEBI" id="CHEBI:15377"/>
        <dbReference type="ChEBI" id="CHEBI:33384"/>
        <dbReference type="ChEBI" id="CHEBI:57912"/>
        <dbReference type="ChEBI" id="CHEBI:58866"/>
        <dbReference type="ChEBI" id="CHEBI:59776"/>
        <dbReference type="EC" id="4.2.1.20"/>
    </reaction>
</comment>
<evidence type="ECO:0000313" key="11">
    <source>
        <dbReference type="EMBL" id="AOM67525.1"/>
    </source>
</evidence>
<dbReference type="NCBIfam" id="TIGR00262">
    <property type="entry name" value="trpA"/>
    <property type="match status" value="1"/>
</dbReference>
<dbReference type="PANTHER" id="PTHR43406:SF1">
    <property type="entry name" value="TRYPTOPHAN SYNTHASE ALPHA CHAIN, CHLOROPLASTIC"/>
    <property type="match status" value="1"/>
</dbReference>
<dbReference type="GeneID" id="29056926"/>
<dbReference type="FunFam" id="3.20.20.70:FF:000037">
    <property type="entry name" value="Tryptophan synthase alpha chain"/>
    <property type="match status" value="1"/>
</dbReference>
<sequence>MKSISQVFTDLNNQCALIPFITAGDPNLECTEQVLKILDQEGADIIELGLPYSDPLADGPIIQEASRKALSKGITLDKILSMVTKVTFSINAPLILFTYYNPILSRGIKKFLIDIAQAGIKGLIIPDLPVEEADYVIDLCKTVSLELILLITPTSSQSRVKSILSKSSQVVYVVSATGVTGFRDQINIEMKDFIKSIKAQTDKTIILGFGISTTNHVNQISQWEIDGIVIGSAFVKRLANNPQDNHFDNLTTFCSSLKKVLTDKC</sequence>
<dbReference type="PANTHER" id="PTHR43406">
    <property type="entry name" value="TRYPTOPHAN SYNTHASE, ALPHA CHAIN"/>
    <property type="match status" value="1"/>
</dbReference>
<dbReference type="GO" id="GO:0005829">
    <property type="term" value="C:cytosol"/>
    <property type="evidence" value="ECO:0007669"/>
    <property type="project" value="TreeGrafter"/>
</dbReference>
<dbReference type="InterPro" id="IPR002028">
    <property type="entry name" value="Trp_synthase_suA"/>
</dbReference>
<dbReference type="CDD" id="cd04724">
    <property type="entry name" value="Tryptophan_synthase_alpha"/>
    <property type="match status" value="1"/>
</dbReference>
<evidence type="ECO:0000256" key="1">
    <source>
        <dbReference type="ARBA" id="ARBA00003365"/>
    </source>
</evidence>
<reference evidence="11" key="1">
    <citation type="journal article" date="2018" name="PLoS ONE">
        <title>Plastid genome analysis of three Nemaliophycidae red algal species suggests environmental adaptation for iron limited habitats.</title>
        <authorList>
            <person name="Cho C.H."/>
            <person name="Choi J.W."/>
            <person name="Lam D.W."/>
            <person name="Kim K.M."/>
            <person name="Yoon H.S."/>
        </authorList>
    </citation>
    <scope>NUCLEOTIDE SEQUENCE</scope>
</reference>
<dbReference type="InterPro" id="IPR011060">
    <property type="entry name" value="RibuloseP-bd_barrel"/>
</dbReference>
<dbReference type="Gene3D" id="3.20.20.70">
    <property type="entry name" value="Aldolase class I"/>
    <property type="match status" value="1"/>
</dbReference>
<dbReference type="GO" id="GO:0004834">
    <property type="term" value="F:tryptophan synthase activity"/>
    <property type="evidence" value="ECO:0007669"/>
    <property type="project" value="UniProtKB-UniRule"/>
</dbReference>
<keyword evidence="7 9" id="KW-0456">Lyase</keyword>
<evidence type="ECO:0000256" key="5">
    <source>
        <dbReference type="ARBA" id="ARBA00022822"/>
    </source>
</evidence>
<evidence type="ECO:0000256" key="9">
    <source>
        <dbReference type="HAMAP-Rule" id="MF_00131"/>
    </source>
</evidence>
<dbReference type="EC" id="4.2.1.20" evidence="9"/>
<name>A0A1C9CGN3_9FLOR</name>
<geneLocation type="plastid" evidence="11"/>
<keyword evidence="4 9" id="KW-0028">Amino-acid biosynthesis</keyword>
<evidence type="ECO:0000256" key="6">
    <source>
        <dbReference type="ARBA" id="ARBA00023141"/>
    </source>
</evidence>
<dbReference type="EMBL" id="KX284725">
    <property type="protein sequence ID" value="AOM67525.1"/>
    <property type="molecule type" value="Genomic_DNA"/>
</dbReference>
<evidence type="ECO:0000256" key="3">
    <source>
        <dbReference type="ARBA" id="ARBA00011270"/>
    </source>
</evidence>
<evidence type="ECO:0000256" key="10">
    <source>
        <dbReference type="RuleBase" id="RU003662"/>
    </source>
</evidence>
<evidence type="ECO:0000256" key="8">
    <source>
        <dbReference type="ARBA" id="ARBA00049047"/>
    </source>
</evidence>
<evidence type="ECO:0000256" key="2">
    <source>
        <dbReference type="ARBA" id="ARBA00004733"/>
    </source>
</evidence>
<feature type="active site" description="Proton acceptor" evidence="9">
    <location>
        <position position="58"/>
    </location>
</feature>
<dbReference type="SUPFAM" id="SSF51366">
    <property type="entry name" value="Ribulose-phoshate binding barrel"/>
    <property type="match status" value="1"/>
</dbReference>
<gene>
    <name evidence="9 11" type="primary">trpA</name>
    <name evidence="11" type="ORF">Kuma_091</name>
</gene>
<dbReference type="UniPathway" id="UPA00035">
    <property type="reaction ID" value="UER00044"/>
</dbReference>
<comment type="function">
    <text evidence="1 9">The alpha subunit is responsible for the aldol cleavage of indoleglycerol phosphate to indole and glyceraldehyde 3-phosphate.</text>
</comment>
<evidence type="ECO:0000256" key="4">
    <source>
        <dbReference type="ARBA" id="ARBA00022605"/>
    </source>
</evidence>